<dbReference type="EMBL" id="CP002158">
    <property type="protein sequence ID" value="ADL26598.1"/>
    <property type="molecule type" value="Genomic_DNA"/>
</dbReference>
<evidence type="ECO:0000256" key="1">
    <source>
        <dbReference type="ARBA" id="ARBA00000971"/>
    </source>
</evidence>
<feature type="region of interest" description="Disordered" evidence="7">
    <location>
        <begin position="243"/>
        <end position="271"/>
    </location>
</feature>
<evidence type="ECO:0000256" key="3">
    <source>
        <dbReference type="ARBA" id="ARBA00023110"/>
    </source>
</evidence>
<evidence type="ECO:0000256" key="6">
    <source>
        <dbReference type="RuleBase" id="RU003915"/>
    </source>
</evidence>
<dbReference type="PANTHER" id="PTHR43811:SF19">
    <property type="entry name" value="39 KDA FK506-BINDING NUCLEAR PROTEIN"/>
    <property type="match status" value="1"/>
</dbReference>
<dbReference type="GO" id="GO:0006457">
    <property type="term" value="P:protein folding"/>
    <property type="evidence" value="ECO:0007669"/>
    <property type="project" value="InterPro"/>
</dbReference>
<dbReference type="OrthoDB" id="9814548at2"/>
<gene>
    <name evidence="9" type="ordered locus">Fisuc_0872</name>
    <name evidence="10" type="ordered locus">FSU_1318</name>
</gene>
<dbReference type="Gene3D" id="3.10.50.40">
    <property type="match status" value="1"/>
</dbReference>
<dbReference type="PROSITE" id="PS51257">
    <property type="entry name" value="PROKAR_LIPOPROTEIN"/>
    <property type="match status" value="1"/>
</dbReference>
<dbReference type="Proteomes" id="UP000001497">
    <property type="component" value="Chromosome"/>
</dbReference>
<dbReference type="InterPro" id="IPR036944">
    <property type="entry name" value="PPIase_FKBP_N_sf"/>
</dbReference>
<dbReference type="PROSITE" id="PS50059">
    <property type="entry name" value="FKBP_PPIASE"/>
    <property type="match status" value="1"/>
</dbReference>
<organism evidence="10 11">
    <name type="scientific">Fibrobacter succinogenes (strain ATCC 19169 / S85)</name>
    <dbReference type="NCBI Taxonomy" id="59374"/>
    <lineage>
        <taxon>Bacteria</taxon>
        <taxon>Pseudomonadati</taxon>
        <taxon>Fibrobacterota</taxon>
        <taxon>Fibrobacteria</taxon>
        <taxon>Fibrobacterales</taxon>
        <taxon>Fibrobacteraceae</taxon>
        <taxon>Fibrobacter</taxon>
    </lineage>
</organism>
<comment type="catalytic activity">
    <reaction evidence="1 5 6">
        <text>[protein]-peptidylproline (omega=180) = [protein]-peptidylproline (omega=0)</text>
        <dbReference type="Rhea" id="RHEA:16237"/>
        <dbReference type="Rhea" id="RHEA-COMP:10747"/>
        <dbReference type="Rhea" id="RHEA-COMP:10748"/>
        <dbReference type="ChEBI" id="CHEBI:83833"/>
        <dbReference type="ChEBI" id="CHEBI:83834"/>
        <dbReference type="EC" id="5.2.1.8"/>
    </reaction>
</comment>
<reference evidence="10" key="3">
    <citation type="submission" date="2010-08" db="EMBL/GenBank/DDBJ databases">
        <authorList>
            <person name="Durkin A.S."/>
            <person name="Nelson K.E."/>
            <person name="Morrison M."/>
            <person name="Forsberg C.W."/>
            <person name="Wilson D.B."/>
            <person name="Russell J.B."/>
            <person name="Cann I.K.O."/>
            <person name="Mackie R.I."/>
            <person name="White B.A."/>
        </authorList>
    </citation>
    <scope>NUCLEOTIDE SEQUENCE</scope>
    <source>
        <strain evidence="10">S85</strain>
    </source>
</reference>
<proteinExistence type="inferred from homology"/>
<dbReference type="InterPro" id="IPR046357">
    <property type="entry name" value="PPIase_dom_sf"/>
</dbReference>
<dbReference type="RefSeq" id="WP_014545622.1">
    <property type="nucleotide sequence ID" value="NC_013410.1"/>
</dbReference>
<name>C9RNN5_FIBSS</name>
<dbReference type="SUPFAM" id="SSF54534">
    <property type="entry name" value="FKBP-like"/>
    <property type="match status" value="1"/>
</dbReference>
<comment type="similarity">
    <text evidence="2 6">Belongs to the FKBP-type PPIase family.</text>
</comment>
<evidence type="ECO:0000256" key="4">
    <source>
        <dbReference type="ARBA" id="ARBA00023235"/>
    </source>
</evidence>
<evidence type="ECO:0000256" key="2">
    <source>
        <dbReference type="ARBA" id="ARBA00006577"/>
    </source>
</evidence>
<dbReference type="InterPro" id="IPR000774">
    <property type="entry name" value="PPIase_FKBP_N"/>
</dbReference>
<keyword evidence="3 5" id="KW-0697">Rotamase</keyword>
<feature type="domain" description="PPIase FKBP-type" evidence="8">
    <location>
        <begin position="156"/>
        <end position="241"/>
    </location>
</feature>
<evidence type="ECO:0000313" key="10">
    <source>
        <dbReference type="EMBL" id="ADL26598.1"/>
    </source>
</evidence>
<evidence type="ECO:0000313" key="9">
    <source>
        <dbReference type="EMBL" id="ACX74481.1"/>
    </source>
</evidence>
<keyword evidence="4 5" id="KW-0413">Isomerase</keyword>
<evidence type="ECO:0000256" key="5">
    <source>
        <dbReference type="PROSITE-ProRule" id="PRU00277"/>
    </source>
</evidence>
<dbReference type="KEGG" id="fsu:Fisuc_0872"/>
<keyword evidence="12" id="KW-1185">Reference proteome</keyword>
<dbReference type="Proteomes" id="UP000000517">
    <property type="component" value="Chromosome"/>
</dbReference>
<evidence type="ECO:0000259" key="8">
    <source>
        <dbReference type="PROSITE" id="PS50059"/>
    </source>
</evidence>
<reference evidence="11" key="2">
    <citation type="submission" date="2010-08" db="EMBL/GenBank/DDBJ databases">
        <title>Complete sequence of Fibrobacter succinogenes subsp. succinogenes S85.</title>
        <authorList>
            <person name="Durkin A.S."/>
            <person name="Nelson K.E."/>
            <person name="Morrison M."/>
            <person name="Forsberg C.W."/>
            <person name="Wilson D.B."/>
            <person name="Russell J.B."/>
            <person name="Cann I.K.O."/>
            <person name="Mackie R.I."/>
            <person name="White B.A."/>
        </authorList>
    </citation>
    <scope>NUCLEOTIDE SEQUENCE [LARGE SCALE GENOMIC DNA]</scope>
    <source>
        <strain evidence="11">ATCC 19169 / S85</strain>
    </source>
</reference>
<dbReference type="EC" id="5.2.1.8" evidence="6"/>
<accession>C9RNN5</accession>
<dbReference type="InterPro" id="IPR001179">
    <property type="entry name" value="PPIase_FKBP_dom"/>
</dbReference>
<dbReference type="EMBL" id="CP001792">
    <property type="protein sequence ID" value="ACX74481.1"/>
    <property type="molecule type" value="Genomic_DNA"/>
</dbReference>
<dbReference type="Gene3D" id="1.10.287.460">
    <property type="entry name" value="Peptidyl-prolyl cis-trans isomerase, FKBP-type, N-terminal domain"/>
    <property type="match status" value="1"/>
</dbReference>
<evidence type="ECO:0000313" key="11">
    <source>
        <dbReference type="Proteomes" id="UP000000517"/>
    </source>
</evidence>
<evidence type="ECO:0000256" key="7">
    <source>
        <dbReference type="SAM" id="MobiDB-lite"/>
    </source>
</evidence>
<dbReference type="AlphaFoldDB" id="C9RNN5"/>
<dbReference type="PANTHER" id="PTHR43811">
    <property type="entry name" value="FKBP-TYPE PEPTIDYL-PROLYL CIS-TRANS ISOMERASE FKPA"/>
    <property type="match status" value="1"/>
</dbReference>
<dbReference type="GO" id="GO:0003755">
    <property type="term" value="F:peptidyl-prolyl cis-trans isomerase activity"/>
    <property type="evidence" value="ECO:0007669"/>
    <property type="project" value="UniProtKB-UniRule"/>
</dbReference>
<sequence>MKTKMLIAAGALAMLMTGCEPCKSASTEKTSLVTEKDKYSYALGAHFGNQARFQLVTRDSIDLDLDLFIQAFKERYNSDSAKFLMNDSVIMETLNKLSADRQAEKARKDSLAAEKNKADGEAFLAQNKTAEGVVTTQSGLQYKIIQEGQGATPTDEDKVKVHYTGTLLDGTKFDSSVDRGQPLEFPVTAVISGWTEMLKLMKVGEKVVAWIPSDLAYGPRGNRAIPGNSVLKFEMELLEVIAPEKPAEEQKPAKQEQKKPAKAAKKAAAQQ</sequence>
<dbReference type="KEGG" id="fsc:FSU_1318"/>
<evidence type="ECO:0000313" key="12">
    <source>
        <dbReference type="Proteomes" id="UP000001497"/>
    </source>
</evidence>
<dbReference type="PATRIC" id="fig|59374.8.peg.1271"/>
<dbReference type="HOGENOM" id="CLU_013615_0_1_0"/>
<feature type="compositionally biased region" description="Basic and acidic residues" evidence="7">
    <location>
        <begin position="245"/>
        <end position="259"/>
    </location>
</feature>
<dbReference type="Pfam" id="PF01346">
    <property type="entry name" value="FKBP_N"/>
    <property type="match status" value="1"/>
</dbReference>
<dbReference type="eggNOG" id="COG0545">
    <property type="taxonomic scope" value="Bacteria"/>
</dbReference>
<dbReference type="FunFam" id="3.10.50.40:FF:000006">
    <property type="entry name" value="Peptidyl-prolyl cis-trans isomerase"/>
    <property type="match status" value="1"/>
</dbReference>
<protein>
    <recommendedName>
        <fullName evidence="6">Peptidyl-prolyl cis-trans isomerase</fullName>
        <ecNumber evidence="6">5.2.1.8</ecNumber>
    </recommendedName>
</protein>
<dbReference type="Pfam" id="PF00254">
    <property type="entry name" value="FKBP_C"/>
    <property type="match status" value="1"/>
</dbReference>
<reference evidence="9 12" key="1">
    <citation type="submission" date="2009-10" db="EMBL/GenBank/DDBJ databases">
        <title>Complete sequence of Fibrobacter succinogenes subsp. succinogenes S85.</title>
        <authorList>
            <consortium name="US DOE Joint Genome Institute"/>
            <person name="Lucas S."/>
            <person name="Copeland A."/>
            <person name="Lapidus A."/>
            <person name="Glavina del Rio T."/>
            <person name="Tice H."/>
            <person name="Bruce D."/>
            <person name="Goodwin L."/>
            <person name="Pitluck S."/>
            <person name="Chertkov O."/>
            <person name="Detter J.C."/>
            <person name="Han C."/>
            <person name="Tapia R."/>
            <person name="Larimer F."/>
            <person name="Land M."/>
            <person name="Hauser L."/>
            <person name="Kyrpides N."/>
            <person name="Mikhailova N."/>
            <person name="Weimer P.J."/>
            <person name="Stevenson D.M."/>
            <person name="Boyum J."/>
            <person name="Brumm P.I."/>
            <person name="Mead D."/>
        </authorList>
    </citation>
    <scope>NUCLEOTIDE SEQUENCE [LARGE SCALE GENOMIC DNA]</scope>
    <source>
        <strain evidence="12">ATCC 19169 / S85</strain>
        <strain evidence="9">S85</strain>
    </source>
</reference>
<dbReference type="STRING" id="59374.FSU_1318"/>